<dbReference type="RefSeq" id="WP_120723426.1">
    <property type="nucleotide sequence ID" value="NZ_CP032698.1"/>
</dbReference>
<dbReference type="OrthoDB" id="3848547at2"/>
<dbReference type="Proteomes" id="UP000271554">
    <property type="component" value="Chromosome"/>
</dbReference>
<evidence type="ECO:0000256" key="2">
    <source>
        <dbReference type="SAM" id="Phobius"/>
    </source>
</evidence>
<evidence type="ECO:0000313" key="4">
    <source>
        <dbReference type="Proteomes" id="UP000271554"/>
    </source>
</evidence>
<protein>
    <submittedName>
        <fullName evidence="3">Uncharacterized protein</fullName>
    </submittedName>
</protein>
<reference evidence="3 4" key="1">
    <citation type="submission" date="2018-10" db="EMBL/GenBank/DDBJ databases">
        <title>Relationship between Morphology and Antimicrobial Activity in Streptomyces.</title>
        <authorList>
            <person name="Kang H.J."/>
            <person name="Kim S.B."/>
        </authorList>
    </citation>
    <scope>NUCLEOTIDE SEQUENCE [LARGE SCALE GENOMIC DNA]</scope>
    <source>
        <strain evidence="3 4">BH38</strain>
    </source>
</reference>
<sequence length="359" mass="37944">MAGRGEPPEGTPEGLPGGGDDEYRSVVFDESFVRAARLQEYSAQERMGEHARAVRSRSSWSLRPSSKPAVALVLLLLIAFSTAIYMGIRHPYQPPLTGHPEPLRMTVIPLAPEGPVPGGDAERLFAHSPAAQFRIGGSGISLPSAAKTAHFSESQVMNALSIAKDYLIKSSLDPDVLAGGPDHQIRVLLDPDLMAQFDQSLATPAGDGRHSATGWLVRFDPAEVALADPRIRVQGAMSYAESGTDALTVAADYVFVYALRPAGNAPHPPGASLFTVRRELHFRLDREDLRVNRTEIQSSTVEAGPQACSAEVASRLRPLLAGERASARGPAGTDPYATGPAPEALCGTLATGAQPSSGG</sequence>
<feature type="transmembrane region" description="Helical" evidence="2">
    <location>
        <begin position="69"/>
        <end position="88"/>
    </location>
</feature>
<evidence type="ECO:0000256" key="1">
    <source>
        <dbReference type="SAM" id="MobiDB-lite"/>
    </source>
</evidence>
<dbReference type="EMBL" id="CP032698">
    <property type="protein sequence ID" value="AYG82923.1"/>
    <property type="molecule type" value="Genomic_DNA"/>
</dbReference>
<feature type="region of interest" description="Disordered" evidence="1">
    <location>
        <begin position="324"/>
        <end position="359"/>
    </location>
</feature>
<gene>
    <name evidence="3" type="ORF">DWB77_05113</name>
</gene>
<name>A0A387HKX6_9ACTN</name>
<feature type="region of interest" description="Disordered" evidence="1">
    <location>
        <begin position="1"/>
        <end position="23"/>
    </location>
</feature>
<dbReference type="KEGG" id="shun:DWB77_05113"/>
<keyword evidence="2" id="KW-0472">Membrane</keyword>
<keyword evidence="2" id="KW-0812">Transmembrane</keyword>
<keyword evidence="4" id="KW-1185">Reference proteome</keyword>
<evidence type="ECO:0000313" key="3">
    <source>
        <dbReference type="EMBL" id="AYG82923.1"/>
    </source>
</evidence>
<accession>A0A387HKX6</accession>
<organism evidence="3 4">
    <name type="scientific">Streptomyces hundungensis</name>
    <dbReference type="NCBI Taxonomy" id="1077946"/>
    <lineage>
        <taxon>Bacteria</taxon>
        <taxon>Bacillati</taxon>
        <taxon>Actinomycetota</taxon>
        <taxon>Actinomycetes</taxon>
        <taxon>Kitasatosporales</taxon>
        <taxon>Streptomycetaceae</taxon>
        <taxon>Streptomyces</taxon>
    </lineage>
</organism>
<keyword evidence="2" id="KW-1133">Transmembrane helix</keyword>
<proteinExistence type="predicted"/>
<dbReference type="AlphaFoldDB" id="A0A387HKX6"/>